<proteinExistence type="predicted"/>
<dbReference type="OrthoDB" id="10662059at2759"/>
<reference evidence="2" key="1">
    <citation type="journal article" date="2020" name="New Phytol.">
        <title>Comparative genomics reveals dynamic genome evolution in host specialist ectomycorrhizal fungi.</title>
        <authorList>
            <person name="Lofgren L.A."/>
            <person name="Nguyen N.H."/>
            <person name="Vilgalys R."/>
            <person name="Ruytinx J."/>
            <person name="Liao H.L."/>
            <person name="Branco S."/>
            <person name="Kuo A."/>
            <person name="LaButti K."/>
            <person name="Lipzen A."/>
            <person name="Andreopoulos W."/>
            <person name="Pangilinan J."/>
            <person name="Riley R."/>
            <person name="Hundley H."/>
            <person name="Na H."/>
            <person name="Barry K."/>
            <person name="Grigoriev I.V."/>
            <person name="Stajich J.E."/>
            <person name="Kennedy P.G."/>
        </authorList>
    </citation>
    <scope>NUCLEOTIDE SEQUENCE</scope>
    <source>
        <strain evidence="2">MN1</strain>
    </source>
</reference>
<gene>
    <name evidence="2" type="ORF">BJ212DRAFT_1299128</name>
</gene>
<organism evidence="2 3">
    <name type="scientific">Suillus subaureus</name>
    <dbReference type="NCBI Taxonomy" id="48587"/>
    <lineage>
        <taxon>Eukaryota</taxon>
        <taxon>Fungi</taxon>
        <taxon>Dikarya</taxon>
        <taxon>Basidiomycota</taxon>
        <taxon>Agaricomycotina</taxon>
        <taxon>Agaricomycetes</taxon>
        <taxon>Agaricomycetidae</taxon>
        <taxon>Boletales</taxon>
        <taxon>Suillineae</taxon>
        <taxon>Suillaceae</taxon>
        <taxon>Suillus</taxon>
    </lineage>
</organism>
<evidence type="ECO:0000313" key="3">
    <source>
        <dbReference type="Proteomes" id="UP000807769"/>
    </source>
</evidence>
<keyword evidence="3" id="KW-1185">Reference proteome</keyword>
<feature type="region of interest" description="Disordered" evidence="1">
    <location>
        <begin position="31"/>
        <end position="64"/>
    </location>
</feature>
<dbReference type="RefSeq" id="XP_041193829.1">
    <property type="nucleotide sequence ID" value="XM_041332806.1"/>
</dbReference>
<dbReference type="AlphaFoldDB" id="A0A9P7ECQ3"/>
<dbReference type="Proteomes" id="UP000807769">
    <property type="component" value="Unassembled WGS sequence"/>
</dbReference>
<name>A0A9P7ECQ3_9AGAM</name>
<evidence type="ECO:0000256" key="1">
    <source>
        <dbReference type="SAM" id="MobiDB-lite"/>
    </source>
</evidence>
<comment type="caution">
    <text evidence="2">The sequence shown here is derived from an EMBL/GenBank/DDBJ whole genome shotgun (WGS) entry which is preliminary data.</text>
</comment>
<evidence type="ECO:0000313" key="2">
    <source>
        <dbReference type="EMBL" id="KAG1817587.1"/>
    </source>
</evidence>
<dbReference type="EMBL" id="JABBWG010000013">
    <property type="protein sequence ID" value="KAG1817587.1"/>
    <property type="molecule type" value="Genomic_DNA"/>
</dbReference>
<protein>
    <submittedName>
        <fullName evidence="2">Uncharacterized protein</fullName>
    </submittedName>
</protein>
<dbReference type="GeneID" id="64626823"/>
<accession>A0A9P7ECQ3</accession>
<sequence>MYVTRLNTHHRINHHHSISVYFMAISNNTSGKPPGPMTPTSGHWEWGNGPKPRPGSQKGARSAPFASCAEGTMGVKLVIDVADDTAMPFSSILEDLIIAEYGSLMDGMDPDNAGNPHALAAHMRMCQRMDICAKGLHNILAESFSLLATPTMPMDGLPLHEDTRSKLHEDAILSQERQRCTALAQAIYSAKSDLQMVWRIVELA</sequence>